<reference evidence="1 2" key="1">
    <citation type="submission" date="2018-08" db="EMBL/GenBank/DDBJ databases">
        <title>Aeromicrobium sp. M2KJ-4, whole genome shotgun sequence.</title>
        <authorList>
            <person name="Tuo L."/>
        </authorList>
    </citation>
    <scope>NUCLEOTIDE SEQUENCE [LARGE SCALE GENOMIC DNA]</scope>
    <source>
        <strain evidence="1 2">M2KJ-4</strain>
    </source>
</reference>
<evidence type="ECO:0008006" key="3">
    <source>
        <dbReference type="Google" id="ProtNLM"/>
    </source>
</evidence>
<dbReference type="EMBL" id="QUBR01000001">
    <property type="protein sequence ID" value="REK73416.1"/>
    <property type="molecule type" value="Genomic_DNA"/>
</dbReference>
<gene>
    <name evidence="1" type="ORF">DX116_07675</name>
</gene>
<accession>A0A371PCU6</accession>
<comment type="caution">
    <text evidence="1">The sequence shown here is derived from an EMBL/GenBank/DDBJ whole genome shotgun (WGS) entry which is preliminary data.</text>
</comment>
<organism evidence="1 2">
    <name type="scientific">Aeromicrobium endophyticum</name>
    <dbReference type="NCBI Taxonomy" id="2292704"/>
    <lineage>
        <taxon>Bacteria</taxon>
        <taxon>Bacillati</taxon>
        <taxon>Actinomycetota</taxon>
        <taxon>Actinomycetes</taxon>
        <taxon>Propionibacteriales</taxon>
        <taxon>Nocardioidaceae</taxon>
        <taxon>Aeromicrobium</taxon>
    </lineage>
</organism>
<evidence type="ECO:0000313" key="2">
    <source>
        <dbReference type="Proteomes" id="UP000265581"/>
    </source>
</evidence>
<dbReference type="AlphaFoldDB" id="A0A371PCU6"/>
<proteinExistence type="predicted"/>
<name>A0A371PCU6_9ACTN</name>
<keyword evidence="2" id="KW-1185">Reference proteome</keyword>
<sequence>MDSSTLATVTYFGIEGANSRRIEVDEGLAPGAKTDGVEENLHLKRQVAELRRANEVLKAASVSFAKALDQPTTR</sequence>
<evidence type="ECO:0000313" key="1">
    <source>
        <dbReference type="EMBL" id="REK73416.1"/>
    </source>
</evidence>
<protein>
    <recommendedName>
        <fullName evidence="3">Transposase</fullName>
    </recommendedName>
</protein>
<dbReference type="Proteomes" id="UP000265581">
    <property type="component" value="Unassembled WGS sequence"/>
</dbReference>